<dbReference type="EMBL" id="BATJ01000006">
    <property type="protein sequence ID" value="GAD67092.1"/>
    <property type="molecule type" value="Genomic_DNA"/>
</dbReference>
<dbReference type="PANTHER" id="PTHR45138">
    <property type="entry name" value="REGULATORY COMPONENTS OF SENSORY TRANSDUCTION SYSTEM"/>
    <property type="match status" value="1"/>
</dbReference>
<evidence type="ECO:0000313" key="5">
    <source>
        <dbReference type="EMBL" id="GAD67092.1"/>
    </source>
</evidence>
<dbReference type="AlphaFoldDB" id="U3A162"/>
<dbReference type="GO" id="GO:0043709">
    <property type="term" value="P:cell adhesion involved in single-species biofilm formation"/>
    <property type="evidence" value="ECO:0007669"/>
    <property type="project" value="TreeGrafter"/>
</dbReference>
<dbReference type="SUPFAM" id="SSF55073">
    <property type="entry name" value="Nucleotide cyclase"/>
    <property type="match status" value="1"/>
</dbReference>
<keyword evidence="6" id="KW-1185">Reference proteome</keyword>
<feature type="domain" description="GGDEF" evidence="4">
    <location>
        <begin position="205"/>
        <end position="338"/>
    </location>
</feature>
<evidence type="ECO:0000256" key="3">
    <source>
        <dbReference type="SAM" id="Coils"/>
    </source>
</evidence>
<dbReference type="NCBIfam" id="TIGR00254">
    <property type="entry name" value="GGDEF"/>
    <property type="match status" value="1"/>
</dbReference>
<organism evidence="5 6">
    <name type="scientific">Vibrio proteolyticus NBRC 13287</name>
    <dbReference type="NCBI Taxonomy" id="1219065"/>
    <lineage>
        <taxon>Bacteria</taxon>
        <taxon>Pseudomonadati</taxon>
        <taxon>Pseudomonadota</taxon>
        <taxon>Gammaproteobacteria</taxon>
        <taxon>Vibrionales</taxon>
        <taxon>Vibrionaceae</taxon>
        <taxon>Vibrio</taxon>
    </lineage>
</organism>
<dbReference type="InterPro" id="IPR000160">
    <property type="entry name" value="GGDEF_dom"/>
</dbReference>
<dbReference type="Gene3D" id="3.30.70.270">
    <property type="match status" value="1"/>
</dbReference>
<sequence length="338" mass="37858">MANDEFKKSTANLRKAVPLMMKNHVAATPANYALWYTYVDNAIPQLTVEMDNVLDKLGICPPATNKMLYNNYVATKAETSISDLRSNIEVLVHEVSSTMSDTLDDTSAFSTMIDKKIDQLEAAHNGNMSIEDVMGLVRDLVTESREIRHSTRFLNSQLNTASGEIRRLKEQLAEVQQDALFDSLSSLYNRRAFDEDLETLCAANQNLSLILLDIDHFKGFNDTYGHLFGDTIIKSLARRLQLSCREGITAYRYGGEEFAVIVPNKSLRITRQFAETLRRAIEKLSIKNKRTGDPVGNITASFGVAELEAGESALSLVDRADQQLYEAKHLGRNRVMPV</sequence>
<dbReference type="RefSeq" id="WP_021705067.1">
    <property type="nucleotide sequence ID" value="NZ_BATJ01000006.1"/>
</dbReference>
<dbReference type="GO" id="GO:1902201">
    <property type="term" value="P:negative regulation of bacterial-type flagellum-dependent cell motility"/>
    <property type="evidence" value="ECO:0007669"/>
    <property type="project" value="TreeGrafter"/>
</dbReference>
<comment type="caution">
    <text evidence="5">The sequence shown here is derived from an EMBL/GenBank/DDBJ whole genome shotgun (WGS) entry which is preliminary data.</text>
</comment>
<protein>
    <recommendedName>
        <fullName evidence="2">diguanylate cyclase</fullName>
        <ecNumber evidence="2">2.7.7.65</ecNumber>
    </recommendedName>
</protein>
<name>U3A162_VIBPR</name>
<dbReference type="Proteomes" id="UP000016570">
    <property type="component" value="Unassembled WGS sequence"/>
</dbReference>
<evidence type="ECO:0000259" key="4">
    <source>
        <dbReference type="PROSITE" id="PS50887"/>
    </source>
</evidence>
<dbReference type="PANTHER" id="PTHR45138:SF2">
    <property type="entry name" value="DIGUANYLATE CYCLASE VDCA"/>
    <property type="match status" value="1"/>
</dbReference>
<accession>U3A162</accession>
<dbReference type="InterPro" id="IPR050469">
    <property type="entry name" value="Diguanylate_Cyclase"/>
</dbReference>
<dbReference type="SMART" id="SM00267">
    <property type="entry name" value="GGDEF"/>
    <property type="match status" value="1"/>
</dbReference>
<dbReference type="STRING" id="1219065.VPR01S_06_01090"/>
<evidence type="ECO:0000256" key="2">
    <source>
        <dbReference type="ARBA" id="ARBA00012528"/>
    </source>
</evidence>
<evidence type="ECO:0000256" key="1">
    <source>
        <dbReference type="ARBA" id="ARBA00001946"/>
    </source>
</evidence>
<dbReference type="GO" id="GO:0005886">
    <property type="term" value="C:plasma membrane"/>
    <property type="evidence" value="ECO:0007669"/>
    <property type="project" value="TreeGrafter"/>
</dbReference>
<dbReference type="CDD" id="cd01949">
    <property type="entry name" value="GGDEF"/>
    <property type="match status" value="1"/>
</dbReference>
<dbReference type="GO" id="GO:0052621">
    <property type="term" value="F:diguanylate cyclase activity"/>
    <property type="evidence" value="ECO:0007669"/>
    <property type="project" value="UniProtKB-EC"/>
</dbReference>
<dbReference type="PROSITE" id="PS50887">
    <property type="entry name" value="GGDEF"/>
    <property type="match status" value="1"/>
</dbReference>
<feature type="coiled-coil region" evidence="3">
    <location>
        <begin position="151"/>
        <end position="178"/>
    </location>
</feature>
<dbReference type="EC" id="2.7.7.65" evidence="2"/>
<dbReference type="Pfam" id="PF00990">
    <property type="entry name" value="GGDEF"/>
    <property type="match status" value="1"/>
</dbReference>
<dbReference type="InterPro" id="IPR029787">
    <property type="entry name" value="Nucleotide_cyclase"/>
</dbReference>
<dbReference type="InterPro" id="IPR043128">
    <property type="entry name" value="Rev_trsase/Diguanyl_cyclase"/>
</dbReference>
<comment type="cofactor">
    <cofactor evidence="1">
        <name>Mg(2+)</name>
        <dbReference type="ChEBI" id="CHEBI:18420"/>
    </cofactor>
</comment>
<dbReference type="FunFam" id="3.30.70.270:FF:000001">
    <property type="entry name" value="Diguanylate cyclase domain protein"/>
    <property type="match status" value="1"/>
</dbReference>
<reference evidence="5 6" key="1">
    <citation type="submission" date="2013-09" db="EMBL/GenBank/DDBJ databases">
        <title>Whole genome shotgun sequence of Vibrio proteolyticus NBRC 13287.</title>
        <authorList>
            <person name="Isaki S."/>
            <person name="Hosoyama A."/>
            <person name="Numata M."/>
            <person name="Hashimoto M."/>
            <person name="Hosoyama Y."/>
            <person name="Tsuchikane K."/>
            <person name="Noguchi M."/>
            <person name="Hirakata S."/>
            <person name="Ichikawa N."/>
            <person name="Ohji S."/>
            <person name="Yamazoe A."/>
            <person name="Fujita N."/>
        </authorList>
    </citation>
    <scope>NUCLEOTIDE SEQUENCE [LARGE SCALE GENOMIC DNA]</scope>
    <source>
        <strain evidence="5 6">NBRC 13287</strain>
    </source>
</reference>
<evidence type="ECO:0000313" key="6">
    <source>
        <dbReference type="Proteomes" id="UP000016570"/>
    </source>
</evidence>
<dbReference type="eggNOG" id="COG3706">
    <property type="taxonomic scope" value="Bacteria"/>
</dbReference>
<keyword evidence="3" id="KW-0175">Coiled coil</keyword>
<proteinExistence type="predicted"/>
<gene>
    <name evidence="5" type="ORF">VPR01S_06_01090</name>
</gene>